<evidence type="ECO:0000313" key="7">
    <source>
        <dbReference type="EMBL" id="MBB5271782.1"/>
    </source>
</evidence>
<comment type="subcellular location">
    <subcellularLocation>
        <location evidence="6">Cytoplasm</location>
    </subcellularLocation>
</comment>
<feature type="binding site" evidence="6">
    <location>
        <begin position="38"/>
        <end position="40"/>
    </location>
    <ligand>
        <name>S-adenosyl-L-methionine</name>
        <dbReference type="ChEBI" id="CHEBI:59789"/>
    </ligand>
</feature>
<sequence length="336" mass="36055">MDAMNAEPGHLPVLLEEAVMALRIRADGVYVDGTFGRGGHSAAILARLGRAGRLLAIDRDPEAVAAARRWQEETGDARFSIAHARFSELGDVLDDQGVAAVDGVLLDLGVSSPQLDDPSRGFSFRADGPLDMRMDPTRGMSASEWLNKASEDEIAEVVRDYGEERFAVPIAKAIVARRGDADAGAAFQTTGELARLVAGVVRRRSKRPEVGKDPATRTFQALRIFLNQELEELAGVLNTAVDRLRPEGRLAVISFHSLEDRIVKRFIARESGRDAPRDPVRGTLLPGAPIRLAPVARVLPGPLETGGNPRARSAVLRVAERLDDGLAGSPVATGAQ</sequence>
<gene>
    <name evidence="6" type="primary">rsmH</name>
    <name evidence="7" type="ORF">HNQ70_001792</name>
</gene>
<dbReference type="GO" id="GO:0071424">
    <property type="term" value="F:rRNA (cytosine-N4-)-methyltransferase activity"/>
    <property type="evidence" value="ECO:0007669"/>
    <property type="project" value="UniProtKB-UniRule"/>
</dbReference>
<dbReference type="GO" id="GO:0005737">
    <property type="term" value="C:cytoplasm"/>
    <property type="evidence" value="ECO:0007669"/>
    <property type="project" value="UniProtKB-SubCell"/>
</dbReference>
<keyword evidence="2 6" id="KW-0698">rRNA processing</keyword>
<dbReference type="GO" id="GO:0070475">
    <property type="term" value="P:rRNA base methylation"/>
    <property type="evidence" value="ECO:0007669"/>
    <property type="project" value="UniProtKB-UniRule"/>
</dbReference>
<dbReference type="HAMAP" id="MF_01007">
    <property type="entry name" value="16SrRNA_methyltr_H"/>
    <property type="match status" value="1"/>
</dbReference>
<feature type="binding site" evidence="6">
    <location>
        <position position="86"/>
    </location>
    <ligand>
        <name>S-adenosyl-L-methionine</name>
        <dbReference type="ChEBI" id="CHEBI:59789"/>
    </ligand>
</feature>
<dbReference type="EC" id="2.1.1.199" evidence="6"/>
<evidence type="ECO:0000256" key="1">
    <source>
        <dbReference type="ARBA" id="ARBA00010396"/>
    </source>
</evidence>
<evidence type="ECO:0000256" key="6">
    <source>
        <dbReference type="HAMAP-Rule" id="MF_01007"/>
    </source>
</evidence>
<dbReference type="AlphaFoldDB" id="A0A7W8M8L8"/>
<organism evidence="7 8">
    <name type="scientific">Quisquiliibacterium transsilvanicum</name>
    <dbReference type="NCBI Taxonomy" id="1549638"/>
    <lineage>
        <taxon>Bacteria</taxon>
        <taxon>Pseudomonadati</taxon>
        <taxon>Pseudomonadota</taxon>
        <taxon>Betaproteobacteria</taxon>
        <taxon>Burkholderiales</taxon>
        <taxon>Burkholderiaceae</taxon>
        <taxon>Quisquiliibacterium</taxon>
    </lineage>
</organism>
<dbReference type="Pfam" id="PF01795">
    <property type="entry name" value="Methyltransf_5"/>
    <property type="match status" value="1"/>
</dbReference>
<accession>A0A7W8M8L8</accession>
<dbReference type="NCBIfam" id="TIGR00006">
    <property type="entry name" value="16S rRNA (cytosine(1402)-N(4))-methyltransferase RsmH"/>
    <property type="match status" value="1"/>
</dbReference>
<dbReference type="PANTHER" id="PTHR11265">
    <property type="entry name" value="S-ADENOSYL-METHYLTRANSFERASE MRAW"/>
    <property type="match status" value="1"/>
</dbReference>
<reference evidence="7 8" key="1">
    <citation type="submission" date="2020-08" db="EMBL/GenBank/DDBJ databases">
        <title>Genomic Encyclopedia of Type Strains, Phase IV (KMG-IV): sequencing the most valuable type-strain genomes for metagenomic binning, comparative biology and taxonomic classification.</title>
        <authorList>
            <person name="Goeker M."/>
        </authorList>
    </citation>
    <scope>NUCLEOTIDE SEQUENCE [LARGE SCALE GENOMIC DNA]</scope>
    <source>
        <strain evidence="7 8">DSM 29781</strain>
    </source>
</reference>
<keyword evidence="4 6" id="KW-0808">Transferase</keyword>
<evidence type="ECO:0000256" key="4">
    <source>
        <dbReference type="ARBA" id="ARBA00022679"/>
    </source>
</evidence>
<feature type="binding site" evidence="6">
    <location>
        <position position="114"/>
    </location>
    <ligand>
        <name>S-adenosyl-L-methionine</name>
        <dbReference type="ChEBI" id="CHEBI:59789"/>
    </ligand>
</feature>
<dbReference type="PANTHER" id="PTHR11265:SF0">
    <property type="entry name" value="12S RRNA N4-METHYLCYTIDINE METHYLTRANSFERASE"/>
    <property type="match status" value="1"/>
</dbReference>
<dbReference type="InterPro" id="IPR029063">
    <property type="entry name" value="SAM-dependent_MTases_sf"/>
</dbReference>
<dbReference type="EMBL" id="JACHGB010000003">
    <property type="protein sequence ID" value="MBB5271782.1"/>
    <property type="molecule type" value="Genomic_DNA"/>
</dbReference>
<dbReference type="InterPro" id="IPR002903">
    <property type="entry name" value="RsmH"/>
</dbReference>
<feature type="binding site" evidence="6">
    <location>
        <position position="107"/>
    </location>
    <ligand>
        <name>S-adenosyl-L-methionine</name>
        <dbReference type="ChEBI" id="CHEBI:59789"/>
    </ligand>
</feature>
<dbReference type="Gene3D" id="1.10.150.170">
    <property type="entry name" value="Putative methyltransferase TM0872, insert domain"/>
    <property type="match status" value="1"/>
</dbReference>
<dbReference type="Proteomes" id="UP000532440">
    <property type="component" value="Unassembled WGS sequence"/>
</dbReference>
<dbReference type="PIRSF" id="PIRSF004486">
    <property type="entry name" value="MraW"/>
    <property type="match status" value="1"/>
</dbReference>
<dbReference type="InterPro" id="IPR023397">
    <property type="entry name" value="SAM-dep_MeTrfase_MraW_recog"/>
</dbReference>
<feature type="binding site" evidence="6">
    <location>
        <position position="58"/>
    </location>
    <ligand>
        <name>S-adenosyl-L-methionine</name>
        <dbReference type="ChEBI" id="CHEBI:59789"/>
    </ligand>
</feature>
<keyword evidence="6" id="KW-0963">Cytoplasm</keyword>
<keyword evidence="3 6" id="KW-0489">Methyltransferase</keyword>
<evidence type="ECO:0000313" key="8">
    <source>
        <dbReference type="Proteomes" id="UP000532440"/>
    </source>
</evidence>
<comment type="catalytic activity">
    <reaction evidence="6">
        <text>cytidine(1402) in 16S rRNA + S-adenosyl-L-methionine = N(4)-methylcytidine(1402) in 16S rRNA + S-adenosyl-L-homocysteine + H(+)</text>
        <dbReference type="Rhea" id="RHEA:42928"/>
        <dbReference type="Rhea" id="RHEA-COMP:10286"/>
        <dbReference type="Rhea" id="RHEA-COMP:10287"/>
        <dbReference type="ChEBI" id="CHEBI:15378"/>
        <dbReference type="ChEBI" id="CHEBI:57856"/>
        <dbReference type="ChEBI" id="CHEBI:59789"/>
        <dbReference type="ChEBI" id="CHEBI:74506"/>
        <dbReference type="ChEBI" id="CHEBI:82748"/>
        <dbReference type="EC" id="2.1.1.199"/>
    </reaction>
</comment>
<keyword evidence="8" id="KW-1185">Reference proteome</keyword>
<evidence type="ECO:0000256" key="2">
    <source>
        <dbReference type="ARBA" id="ARBA00022552"/>
    </source>
</evidence>
<name>A0A7W8M8L8_9BURK</name>
<protein>
    <recommendedName>
        <fullName evidence="6">Ribosomal RNA small subunit methyltransferase H</fullName>
        <ecNumber evidence="6">2.1.1.199</ecNumber>
    </recommendedName>
    <alternativeName>
        <fullName evidence="6">16S rRNA m(4)C1402 methyltransferase</fullName>
    </alternativeName>
    <alternativeName>
        <fullName evidence="6">rRNA (cytosine-N(4)-)-methyltransferase RsmH</fullName>
    </alternativeName>
</protein>
<evidence type="ECO:0000256" key="5">
    <source>
        <dbReference type="ARBA" id="ARBA00022691"/>
    </source>
</evidence>
<comment type="caution">
    <text evidence="7">The sequence shown here is derived from an EMBL/GenBank/DDBJ whole genome shotgun (WGS) entry which is preliminary data.</text>
</comment>
<dbReference type="SUPFAM" id="SSF53335">
    <property type="entry name" value="S-adenosyl-L-methionine-dependent methyltransferases"/>
    <property type="match status" value="1"/>
</dbReference>
<dbReference type="SUPFAM" id="SSF81799">
    <property type="entry name" value="Putative methyltransferase TM0872, insert domain"/>
    <property type="match status" value="1"/>
</dbReference>
<comment type="similarity">
    <text evidence="1 6">Belongs to the methyltransferase superfamily. RsmH family.</text>
</comment>
<proteinExistence type="inferred from homology"/>
<dbReference type="Gene3D" id="3.40.50.150">
    <property type="entry name" value="Vaccinia Virus protein VP39"/>
    <property type="match status" value="1"/>
</dbReference>
<comment type="function">
    <text evidence="6">Specifically methylates the N4 position of cytidine in position 1402 (C1402) of 16S rRNA.</text>
</comment>
<keyword evidence="5 6" id="KW-0949">S-adenosyl-L-methionine</keyword>
<evidence type="ECO:0000256" key="3">
    <source>
        <dbReference type="ARBA" id="ARBA00022603"/>
    </source>
</evidence>